<sequence>MSDHVQLQPPDYHRCLDTVFQSPVACRALLQRLAEMTEDDIRARWSPWKGQQPPPYGPRVWDHVPAAAQLAMLQADYDSVRESANRQYRELAAALEIPPMQYSYVELIHWLRTLLDQQRQRINELEADTAAEPAPRDSP</sequence>
<organism evidence="1 2">
    <name type="scientific">Nocardia kruczakiae</name>
    <dbReference type="NCBI Taxonomy" id="261477"/>
    <lineage>
        <taxon>Bacteria</taxon>
        <taxon>Bacillati</taxon>
        <taxon>Actinomycetota</taxon>
        <taxon>Actinomycetes</taxon>
        <taxon>Mycobacteriales</taxon>
        <taxon>Nocardiaceae</taxon>
        <taxon>Nocardia</taxon>
    </lineage>
</organism>
<dbReference type="Proteomes" id="UP001251217">
    <property type="component" value="Unassembled WGS sequence"/>
</dbReference>
<evidence type="ECO:0000313" key="1">
    <source>
        <dbReference type="EMBL" id="MDR7172959.1"/>
    </source>
</evidence>
<dbReference type="EMBL" id="JAVDWW010000016">
    <property type="protein sequence ID" value="MDR7172959.1"/>
    <property type="molecule type" value="Genomic_DNA"/>
</dbReference>
<proteinExistence type="predicted"/>
<reference evidence="1 2" key="1">
    <citation type="submission" date="2023-07" db="EMBL/GenBank/DDBJ databases">
        <title>Sorghum-associated microbial communities from plants grown in Nebraska, USA.</title>
        <authorList>
            <person name="Schachtman D."/>
        </authorList>
    </citation>
    <scope>NUCLEOTIDE SEQUENCE [LARGE SCALE GENOMIC DNA]</scope>
    <source>
        <strain evidence="1 2">4272</strain>
    </source>
</reference>
<accession>A0ABU1XQZ6</accession>
<evidence type="ECO:0000313" key="2">
    <source>
        <dbReference type="Proteomes" id="UP001251217"/>
    </source>
</evidence>
<keyword evidence="2" id="KW-1185">Reference proteome</keyword>
<gene>
    <name evidence="1" type="ORF">J2W56_006725</name>
</gene>
<protein>
    <submittedName>
        <fullName evidence="1">Uncharacterized protein</fullName>
    </submittedName>
</protein>
<comment type="caution">
    <text evidence="1">The sequence shown here is derived from an EMBL/GenBank/DDBJ whole genome shotgun (WGS) entry which is preliminary data.</text>
</comment>
<dbReference type="RefSeq" id="WP_310408337.1">
    <property type="nucleotide sequence ID" value="NZ_JAVDWW010000016.1"/>
</dbReference>
<name>A0ABU1XQZ6_9NOCA</name>